<dbReference type="PROSITE" id="PS50039">
    <property type="entry name" value="FORK_HEAD_3"/>
    <property type="match status" value="1"/>
</dbReference>
<evidence type="ECO:0000313" key="5">
    <source>
        <dbReference type="EMBL" id="KAG5641866.1"/>
    </source>
</evidence>
<keyword evidence="6" id="KW-1185">Reference proteome</keyword>
<feature type="region of interest" description="Disordered" evidence="3">
    <location>
        <begin position="1"/>
        <end position="79"/>
    </location>
</feature>
<feature type="region of interest" description="Disordered" evidence="3">
    <location>
        <begin position="99"/>
        <end position="136"/>
    </location>
</feature>
<comment type="caution">
    <text evidence="5">The sequence shown here is derived from an EMBL/GenBank/DDBJ whole genome shotgun (WGS) entry which is preliminary data.</text>
</comment>
<sequence>MSNQAYNPSVIPRSYSHSSDESETGGNGGGGGGTYGQPIATANHGYGAHSATNNHGPLLPPLREHPGQQAHTTRATDYGTNDYSFSGIQVPNDIGYQLNPTHSGHYHGTQPAQLPTLPPHTEDYYPGRSDSSPWNTSDLGFPPHQLTANLYSDEHNVLSGTPDLTRRGMTTRLPPQVHPGFLALQAQYWQQTSHNESPTYSSSPSPSTDGSFAFGNDHSPSHVPINLNSNDTVEEPLESIEHYLRRQCGFRPDQPLSLRSLPDPIPGRKLDFKLKCATALAIYESRHKKLTLQEIYKAFEDSGSAQKTEVAGSLASPYNLPVVKADLRKIQQSSIRHLLSLECIFVNDTRPIAEPGKGGYWSLTNKNGFGKKRPRKRLTKEQKDTRRRIKEEEDQYDYDDSYDDDFYDEQIEPSSGVQRSSRSSSHSSSPQLSTTTIMGRPMSNSPGPYDSIVAFGQPSLGPQVGHMRQYAQAGPSRTHSLPIAGSSSGGYRHLNRPATLPMPVHPEDYGSTQDNEDRDRRYRDFRHTSSHENAEVDDSDGSRRRASRRAAEKGNRRSS</sequence>
<dbReference type="EMBL" id="JABCKV010000240">
    <property type="protein sequence ID" value="KAG5641866.1"/>
    <property type="molecule type" value="Genomic_DNA"/>
</dbReference>
<dbReference type="InterPro" id="IPR001766">
    <property type="entry name" value="Fork_head_dom"/>
</dbReference>
<name>A0A9P7KBJ8_9AGAR</name>
<feature type="region of interest" description="Disordered" evidence="3">
    <location>
        <begin position="356"/>
        <end position="559"/>
    </location>
</feature>
<protein>
    <recommendedName>
        <fullName evidence="4">Fork-head domain-containing protein</fullName>
    </recommendedName>
</protein>
<feature type="compositionally biased region" description="Polar residues" evidence="3">
    <location>
        <begin position="434"/>
        <end position="446"/>
    </location>
</feature>
<feature type="compositionally biased region" description="Low complexity" evidence="3">
    <location>
        <begin position="192"/>
        <end position="211"/>
    </location>
</feature>
<dbReference type="SMART" id="SM00339">
    <property type="entry name" value="FH"/>
    <property type="match status" value="1"/>
</dbReference>
<evidence type="ECO:0000256" key="2">
    <source>
        <dbReference type="PROSITE-ProRule" id="PRU00089"/>
    </source>
</evidence>
<dbReference type="GO" id="GO:0003700">
    <property type="term" value="F:DNA-binding transcription factor activity"/>
    <property type="evidence" value="ECO:0007669"/>
    <property type="project" value="InterPro"/>
</dbReference>
<evidence type="ECO:0000256" key="1">
    <source>
        <dbReference type="ARBA" id="ARBA00023125"/>
    </source>
</evidence>
<feature type="compositionally biased region" description="Basic and acidic residues" evidence="3">
    <location>
        <begin position="515"/>
        <end position="534"/>
    </location>
</feature>
<dbReference type="GO" id="GO:0005634">
    <property type="term" value="C:nucleus"/>
    <property type="evidence" value="ECO:0007669"/>
    <property type="project" value="UniProtKB-SubCell"/>
</dbReference>
<reference evidence="5" key="2">
    <citation type="submission" date="2021-10" db="EMBL/GenBank/DDBJ databases">
        <title>Phylogenomics reveals ancestral predisposition of the termite-cultivated fungus Termitomyces towards a domesticated lifestyle.</title>
        <authorList>
            <person name="Auxier B."/>
            <person name="Grum-Grzhimaylo A."/>
            <person name="Cardenas M.E."/>
            <person name="Lodge J.D."/>
            <person name="Laessoe T."/>
            <person name="Pedersen O."/>
            <person name="Smith M.E."/>
            <person name="Kuyper T.W."/>
            <person name="Franco-Molano E.A."/>
            <person name="Baroni T.J."/>
            <person name="Aanen D.K."/>
        </authorList>
    </citation>
    <scope>NUCLEOTIDE SEQUENCE</scope>
    <source>
        <strain evidence="5">AP01</strain>
        <tissue evidence="5">Mycelium</tissue>
    </source>
</reference>
<accession>A0A9P7KBJ8</accession>
<keyword evidence="2" id="KW-0539">Nucleus</keyword>
<feature type="DNA-binding region" description="Fork-head" evidence="2">
    <location>
        <begin position="269"/>
        <end position="388"/>
    </location>
</feature>
<organism evidence="5 6">
    <name type="scientific">Asterophora parasitica</name>
    <dbReference type="NCBI Taxonomy" id="117018"/>
    <lineage>
        <taxon>Eukaryota</taxon>
        <taxon>Fungi</taxon>
        <taxon>Dikarya</taxon>
        <taxon>Basidiomycota</taxon>
        <taxon>Agaricomycotina</taxon>
        <taxon>Agaricomycetes</taxon>
        <taxon>Agaricomycetidae</taxon>
        <taxon>Agaricales</taxon>
        <taxon>Tricholomatineae</taxon>
        <taxon>Lyophyllaceae</taxon>
        <taxon>Asterophora</taxon>
    </lineage>
</organism>
<comment type="subcellular location">
    <subcellularLocation>
        <location evidence="2">Nucleus</location>
    </subcellularLocation>
</comment>
<dbReference type="GO" id="GO:0043565">
    <property type="term" value="F:sequence-specific DNA binding"/>
    <property type="evidence" value="ECO:0007669"/>
    <property type="project" value="InterPro"/>
</dbReference>
<evidence type="ECO:0000259" key="4">
    <source>
        <dbReference type="PROSITE" id="PS50039"/>
    </source>
</evidence>
<dbReference type="AlphaFoldDB" id="A0A9P7KBJ8"/>
<proteinExistence type="predicted"/>
<dbReference type="Gene3D" id="1.10.10.10">
    <property type="entry name" value="Winged helix-like DNA-binding domain superfamily/Winged helix DNA-binding domain"/>
    <property type="match status" value="1"/>
</dbReference>
<feature type="compositionally biased region" description="Polar residues" evidence="3">
    <location>
        <begin position="69"/>
        <end position="79"/>
    </location>
</feature>
<dbReference type="SUPFAM" id="SSF46785">
    <property type="entry name" value="Winged helix' DNA-binding domain"/>
    <property type="match status" value="1"/>
</dbReference>
<feature type="compositionally biased region" description="Acidic residues" evidence="3">
    <location>
        <begin position="392"/>
        <end position="411"/>
    </location>
</feature>
<evidence type="ECO:0000256" key="3">
    <source>
        <dbReference type="SAM" id="MobiDB-lite"/>
    </source>
</evidence>
<gene>
    <name evidence="5" type="ORF">DXG03_004090</name>
</gene>
<dbReference type="InterPro" id="IPR036388">
    <property type="entry name" value="WH-like_DNA-bd_sf"/>
</dbReference>
<feature type="compositionally biased region" description="Gly residues" evidence="3">
    <location>
        <begin position="25"/>
        <end position="35"/>
    </location>
</feature>
<feature type="region of interest" description="Disordered" evidence="3">
    <location>
        <begin position="192"/>
        <end position="229"/>
    </location>
</feature>
<feature type="compositionally biased region" description="Basic and acidic residues" evidence="3">
    <location>
        <begin position="549"/>
        <end position="559"/>
    </location>
</feature>
<feature type="compositionally biased region" description="Low complexity" evidence="3">
    <location>
        <begin position="413"/>
        <end position="433"/>
    </location>
</feature>
<keyword evidence="1 2" id="KW-0238">DNA-binding</keyword>
<dbReference type="InterPro" id="IPR036390">
    <property type="entry name" value="WH_DNA-bd_sf"/>
</dbReference>
<evidence type="ECO:0000313" key="6">
    <source>
        <dbReference type="Proteomes" id="UP000775547"/>
    </source>
</evidence>
<dbReference type="OrthoDB" id="5954824at2759"/>
<feature type="domain" description="Fork-head" evidence="4">
    <location>
        <begin position="269"/>
        <end position="388"/>
    </location>
</feature>
<feature type="compositionally biased region" description="Basic residues" evidence="3">
    <location>
        <begin position="369"/>
        <end position="378"/>
    </location>
</feature>
<reference evidence="5" key="1">
    <citation type="submission" date="2020-07" db="EMBL/GenBank/DDBJ databases">
        <authorList>
            <person name="Nieuwenhuis M."/>
            <person name="Van De Peppel L.J.J."/>
        </authorList>
    </citation>
    <scope>NUCLEOTIDE SEQUENCE</scope>
    <source>
        <strain evidence="5">AP01</strain>
        <tissue evidence="5">Mycelium</tissue>
    </source>
</reference>
<dbReference type="Proteomes" id="UP000775547">
    <property type="component" value="Unassembled WGS sequence"/>
</dbReference>